<dbReference type="AlphaFoldDB" id="A0A7C9EW52"/>
<sequence length="106" mass="12554">MNKHRNWDPTRRSYSYHCHVYADGSYGFKGPFLNTASTLLHRALQDENVLIVKFAEDTESSRAKIHSKFLSSIFHKVAKEGIWLGRKHYRIFGEIIGFRWKRELQK</sequence>
<organism evidence="1">
    <name type="scientific">Opuntia streptacantha</name>
    <name type="common">Prickly pear cactus</name>
    <name type="synonym">Opuntia cardona</name>
    <dbReference type="NCBI Taxonomy" id="393608"/>
    <lineage>
        <taxon>Eukaryota</taxon>
        <taxon>Viridiplantae</taxon>
        <taxon>Streptophyta</taxon>
        <taxon>Embryophyta</taxon>
        <taxon>Tracheophyta</taxon>
        <taxon>Spermatophyta</taxon>
        <taxon>Magnoliopsida</taxon>
        <taxon>eudicotyledons</taxon>
        <taxon>Gunneridae</taxon>
        <taxon>Pentapetalae</taxon>
        <taxon>Caryophyllales</taxon>
        <taxon>Cactineae</taxon>
        <taxon>Cactaceae</taxon>
        <taxon>Opuntioideae</taxon>
        <taxon>Opuntia</taxon>
    </lineage>
</organism>
<protein>
    <submittedName>
        <fullName evidence="1">Uncharacterized protein</fullName>
    </submittedName>
</protein>
<reference evidence="1" key="2">
    <citation type="submission" date="2020-07" db="EMBL/GenBank/DDBJ databases">
        <authorList>
            <person name="Vera ALvarez R."/>
            <person name="Arias-Moreno D.M."/>
            <person name="Jimenez-Jacinto V."/>
            <person name="Jimenez-Bremont J.F."/>
            <person name="Swaminathan K."/>
            <person name="Moose S.P."/>
            <person name="Guerrero-Gonzalez M.L."/>
            <person name="Marino-Ramirez L."/>
            <person name="Landsman D."/>
            <person name="Rodriguez-Kessler M."/>
            <person name="Delgado-Sanchez P."/>
        </authorList>
    </citation>
    <scope>NUCLEOTIDE SEQUENCE</scope>
    <source>
        <tissue evidence="1">Cladode</tissue>
    </source>
</reference>
<name>A0A7C9EW52_OPUST</name>
<dbReference type="EMBL" id="GISG01282727">
    <property type="protein sequence ID" value="MBA4679242.1"/>
    <property type="molecule type" value="Transcribed_RNA"/>
</dbReference>
<reference evidence="1" key="1">
    <citation type="journal article" date="2013" name="J. Plant Res.">
        <title>Effect of fungi and light on seed germination of three Opuntia species from semiarid lands of central Mexico.</title>
        <authorList>
            <person name="Delgado-Sanchez P."/>
            <person name="Jimenez-Bremont J.F."/>
            <person name="Guerrero-Gonzalez Mde L."/>
            <person name="Flores J."/>
        </authorList>
    </citation>
    <scope>NUCLEOTIDE SEQUENCE</scope>
    <source>
        <tissue evidence="1">Cladode</tissue>
    </source>
</reference>
<accession>A0A7C9EW52</accession>
<proteinExistence type="predicted"/>
<evidence type="ECO:0000313" key="1">
    <source>
        <dbReference type="EMBL" id="MBA4679242.1"/>
    </source>
</evidence>